<evidence type="ECO:0000256" key="5">
    <source>
        <dbReference type="ARBA" id="ARBA00022729"/>
    </source>
</evidence>
<gene>
    <name evidence="13" type="ORF">FFLO_06311</name>
</gene>
<proteinExistence type="inferred from homology"/>
<keyword evidence="5 10" id="KW-0732">Signal</keyword>
<dbReference type="AlphaFoldDB" id="A0A8K0NMA6"/>
<evidence type="ECO:0000256" key="6">
    <source>
        <dbReference type="ARBA" id="ARBA00023136"/>
    </source>
</evidence>
<evidence type="ECO:0000256" key="4">
    <source>
        <dbReference type="ARBA" id="ARBA00022622"/>
    </source>
</evidence>
<organism evidence="13 14">
    <name type="scientific">Filobasidium floriforme</name>
    <dbReference type="NCBI Taxonomy" id="5210"/>
    <lineage>
        <taxon>Eukaryota</taxon>
        <taxon>Fungi</taxon>
        <taxon>Dikarya</taxon>
        <taxon>Basidiomycota</taxon>
        <taxon>Agaricomycotina</taxon>
        <taxon>Tremellomycetes</taxon>
        <taxon>Filobasidiales</taxon>
        <taxon>Filobasidiaceae</taxon>
        <taxon>Filobasidium</taxon>
    </lineage>
</organism>
<feature type="chain" id="PRO_5035488036" description="1,3-beta-glucanosyltransferase" evidence="10">
    <location>
        <begin position="22"/>
        <end position="573"/>
    </location>
</feature>
<dbReference type="EMBL" id="JABELV010000196">
    <property type="protein sequence ID" value="KAG7528245.1"/>
    <property type="molecule type" value="Genomic_DNA"/>
</dbReference>
<dbReference type="GO" id="GO:0071970">
    <property type="term" value="P:fungal-type cell wall (1-&gt;3)-beta-D-glucan biosynthetic process"/>
    <property type="evidence" value="ECO:0007669"/>
    <property type="project" value="TreeGrafter"/>
</dbReference>
<evidence type="ECO:0000256" key="8">
    <source>
        <dbReference type="ARBA" id="ARBA00023180"/>
    </source>
</evidence>
<feature type="signal peptide" evidence="10">
    <location>
        <begin position="1"/>
        <end position="21"/>
    </location>
</feature>
<comment type="subcellular location">
    <subcellularLocation>
        <location evidence="1">Cell envelope</location>
    </subcellularLocation>
    <subcellularLocation>
        <location evidence="10">Cell membrane</location>
        <topology evidence="10">Lipid-anchor</topology>
        <topology evidence="10">GPI-anchor</topology>
    </subcellularLocation>
    <subcellularLocation>
        <location evidence="2">Membrane</location>
        <topology evidence="2">Lipid-anchor</topology>
        <topology evidence="2">GPI-anchor</topology>
    </subcellularLocation>
</comment>
<dbReference type="Proteomes" id="UP000812966">
    <property type="component" value="Unassembled WGS sequence"/>
</dbReference>
<evidence type="ECO:0000256" key="1">
    <source>
        <dbReference type="ARBA" id="ARBA00004196"/>
    </source>
</evidence>
<dbReference type="FunFam" id="3.20.20.80:FF:000178">
    <property type="entry name" value="1,3-beta-glucanosyltransferase"/>
    <property type="match status" value="1"/>
</dbReference>
<accession>A0A8K0NMA6</accession>
<evidence type="ECO:0000256" key="2">
    <source>
        <dbReference type="ARBA" id="ARBA00004589"/>
    </source>
</evidence>
<dbReference type="EC" id="2.4.1.-" evidence="10"/>
<evidence type="ECO:0000313" key="13">
    <source>
        <dbReference type="EMBL" id="KAG7528245.1"/>
    </source>
</evidence>
<dbReference type="Pfam" id="PF03198">
    <property type="entry name" value="Glyco_hydro_72"/>
    <property type="match status" value="1"/>
</dbReference>
<dbReference type="InterPro" id="IPR017853">
    <property type="entry name" value="GH"/>
</dbReference>
<name>A0A8K0NMA6_9TREE</name>
<dbReference type="GO" id="GO:0005886">
    <property type="term" value="C:plasma membrane"/>
    <property type="evidence" value="ECO:0007669"/>
    <property type="project" value="UniProtKB-SubCell"/>
</dbReference>
<sequence length="573" mass="60054">MLFNTALFTSLLALSPAPAAAISRITRTGKYLYNDGGERFYIKGVAYQPQGEVGPSSEANDANGGFPEPSSYIDPLSSATNCTRDLPYLQQLGANAIRVYSVNPDNDHSECMRTFSDAGIYVLLDVSLPLNGSINRASPAWTTSLLNEYIRTIDAFSQYDNLLAFNIGNEVINLPVNTDAGPFVKAAARDTKAYLKAKNINALVGYSSVDGEPAFRDPLANYLTCGDETVSLDLFGLNNYEWCGNSTFANSGWESIVDDFSNLPVAAYMSEYGCITSPPRLWQEVGSLYSAPTTNVFSGGIAFSYFPTSDGYGMVTFEGTDGQTVETSDDFDRLAARLSNVTATPNTPAQSSVTVTQGECPTAENSTFQASNTLPDTPDQTVCNCLYENSFSCVVERATAGRPAIMGALIDYTCSLLGSTNSTATCATIGGNGTTGQYGELSYCSDEIKLSYIFSAYYESQNRRSDACDFAGNATAVPRPPNTPEDASTNAAQCLAQAPQGGVFTVTSGGSTQTATSSGSMGTATSTGAGQPTSSGSAGNTGGGSNGAISLNPLHLGGSVALVGAIAFGVFMV</sequence>
<dbReference type="GO" id="GO:0031505">
    <property type="term" value="P:fungal-type cell wall organization"/>
    <property type="evidence" value="ECO:0007669"/>
    <property type="project" value="TreeGrafter"/>
</dbReference>
<dbReference type="InterPro" id="IPR012946">
    <property type="entry name" value="X8"/>
</dbReference>
<keyword evidence="8" id="KW-0325">Glycoprotein</keyword>
<evidence type="ECO:0000256" key="10">
    <source>
        <dbReference type="RuleBase" id="RU361209"/>
    </source>
</evidence>
<keyword evidence="14" id="KW-1185">Reference proteome</keyword>
<keyword evidence="4 10" id="KW-0336">GPI-anchor</keyword>
<evidence type="ECO:0000313" key="14">
    <source>
        <dbReference type="Proteomes" id="UP000812966"/>
    </source>
</evidence>
<keyword evidence="7" id="KW-1015">Disulfide bond</keyword>
<dbReference type="SUPFAM" id="SSF51445">
    <property type="entry name" value="(Trans)glycosidases"/>
    <property type="match status" value="1"/>
</dbReference>
<feature type="domain" description="X8" evidence="12">
    <location>
        <begin position="391"/>
        <end position="496"/>
    </location>
</feature>
<dbReference type="Pfam" id="PF07983">
    <property type="entry name" value="X8"/>
    <property type="match status" value="1"/>
</dbReference>
<dbReference type="GO" id="GO:0098552">
    <property type="term" value="C:side of membrane"/>
    <property type="evidence" value="ECO:0007669"/>
    <property type="project" value="UniProtKB-KW"/>
</dbReference>
<dbReference type="PANTHER" id="PTHR31468">
    <property type="entry name" value="1,3-BETA-GLUCANOSYLTRANSFERASE GAS1"/>
    <property type="match status" value="1"/>
</dbReference>
<keyword evidence="6 10" id="KW-0472">Membrane</keyword>
<protein>
    <recommendedName>
        <fullName evidence="10">1,3-beta-glucanosyltransferase</fullName>
        <ecNumber evidence="10">2.4.1.-</ecNumber>
    </recommendedName>
</protein>
<dbReference type="PANTHER" id="PTHR31468:SF2">
    <property type="entry name" value="1,3-BETA-GLUCANOSYLTRANSFERASE GAS1"/>
    <property type="match status" value="1"/>
</dbReference>
<keyword evidence="9 10" id="KW-0449">Lipoprotein</keyword>
<feature type="compositionally biased region" description="Low complexity" evidence="11">
    <location>
        <begin position="506"/>
        <end position="538"/>
    </location>
</feature>
<dbReference type="InterPro" id="IPR004886">
    <property type="entry name" value="Glucanosyltransferase"/>
</dbReference>
<comment type="function">
    <text evidence="10">Splits internally a 1,3-beta-glucan molecule and transfers the newly generated reducing end (the donor) to the non-reducing end of another 1,3-beta-glucan molecule (the acceptor) forming a 1,3-beta linkage, resulting in the elongation of 1,3-beta-glucan chains in the cell wall.</text>
</comment>
<keyword evidence="10" id="KW-0808">Transferase</keyword>
<reference evidence="13" key="1">
    <citation type="submission" date="2020-04" db="EMBL/GenBank/DDBJ databases">
        <title>Analysis of mating type loci in Filobasidium floriforme.</title>
        <authorList>
            <person name="Nowrousian M."/>
        </authorList>
    </citation>
    <scope>NUCLEOTIDE SEQUENCE</scope>
    <source>
        <strain evidence="13">CBS 6242</strain>
    </source>
</reference>
<feature type="region of interest" description="Disordered" evidence="11">
    <location>
        <begin position="506"/>
        <end position="541"/>
    </location>
</feature>
<dbReference type="Gene3D" id="1.20.58.1040">
    <property type="match status" value="1"/>
</dbReference>
<evidence type="ECO:0000256" key="9">
    <source>
        <dbReference type="ARBA" id="ARBA00023288"/>
    </source>
</evidence>
<evidence type="ECO:0000256" key="3">
    <source>
        <dbReference type="ARBA" id="ARBA00007528"/>
    </source>
</evidence>
<comment type="caution">
    <text evidence="13">The sequence shown here is derived from an EMBL/GenBank/DDBJ whole genome shotgun (WGS) entry which is preliminary data.</text>
</comment>
<dbReference type="SMART" id="SM00768">
    <property type="entry name" value="X8"/>
    <property type="match status" value="1"/>
</dbReference>
<evidence type="ECO:0000259" key="12">
    <source>
        <dbReference type="SMART" id="SM00768"/>
    </source>
</evidence>
<comment type="similarity">
    <text evidence="3 10">Belongs to the glycosyl hydrolase 72 family.</text>
</comment>
<evidence type="ECO:0000256" key="7">
    <source>
        <dbReference type="ARBA" id="ARBA00023157"/>
    </source>
</evidence>
<dbReference type="GO" id="GO:0042124">
    <property type="term" value="F:1,3-beta-glucanosyltransferase activity"/>
    <property type="evidence" value="ECO:0007669"/>
    <property type="project" value="TreeGrafter"/>
</dbReference>
<evidence type="ECO:0000256" key="11">
    <source>
        <dbReference type="SAM" id="MobiDB-lite"/>
    </source>
</evidence>
<dbReference type="Gene3D" id="3.20.20.80">
    <property type="entry name" value="Glycosidases"/>
    <property type="match status" value="1"/>
</dbReference>